<dbReference type="RefSeq" id="XP_069212111.1">
    <property type="nucleotide sequence ID" value="XM_069351725.1"/>
</dbReference>
<feature type="transmembrane region" description="Helical" evidence="10">
    <location>
        <begin position="280"/>
        <end position="302"/>
    </location>
</feature>
<name>A0ABR3QBW5_9TREE</name>
<proteinExistence type="inferred from homology"/>
<evidence type="ECO:0000256" key="6">
    <source>
        <dbReference type="ARBA" id="ARBA00022927"/>
    </source>
</evidence>
<evidence type="ECO:0008006" key="13">
    <source>
        <dbReference type="Google" id="ProtNLM"/>
    </source>
</evidence>
<keyword evidence="6" id="KW-0653">Protein transport</keyword>
<evidence type="ECO:0000256" key="9">
    <source>
        <dbReference type="SAM" id="MobiDB-lite"/>
    </source>
</evidence>
<keyword evidence="12" id="KW-1185">Reference proteome</keyword>
<evidence type="ECO:0000256" key="8">
    <source>
        <dbReference type="ARBA" id="ARBA00023136"/>
    </source>
</evidence>
<feature type="compositionally biased region" description="Basic residues" evidence="9">
    <location>
        <begin position="1"/>
        <end position="11"/>
    </location>
</feature>
<evidence type="ECO:0000313" key="12">
    <source>
        <dbReference type="Proteomes" id="UP001565368"/>
    </source>
</evidence>
<protein>
    <recommendedName>
        <fullName evidence="13">OPT family small oligopeptide transporter</fullName>
    </recommendedName>
</protein>
<evidence type="ECO:0000256" key="3">
    <source>
        <dbReference type="ARBA" id="ARBA00022448"/>
    </source>
</evidence>
<reference evidence="11 12" key="1">
    <citation type="submission" date="2023-08" db="EMBL/GenBank/DDBJ databases">
        <title>Annotated Genome Sequence of Vanrija albida AlHP1.</title>
        <authorList>
            <person name="Herzog R."/>
        </authorList>
    </citation>
    <scope>NUCLEOTIDE SEQUENCE [LARGE SCALE GENOMIC DNA]</scope>
    <source>
        <strain evidence="11 12">AlHP1</strain>
    </source>
</reference>
<evidence type="ECO:0000256" key="2">
    <source>
        <dbReference type="ARBA" id="ARBA00008807"/>
    </source>
</evidence>
<evidence type="ECO:0000256" key="10">
    <source>
        <dbReference type="SAM" id="Phobius"/>
    </source>
</evidence>
<feature type="region of interest" description="Disordered" evidence="9">
    <location>
        <begin position="1"/>
        <end position="75"/>
    </location>
</feature>
<evidence type="ECO:0000256" key="1">
    <source>
        <dbReference type="ARBA" id="ARBA00004141"/>
    </source>
</evidence>
<gene>
    <name evidence="11" type="ORF">Q8F55_003176</name>
</gene>
<keyword evidence="8 10" id="KW-0472">Membrane</keyword>
<comment type="subcellular location">
    <subcellularLocation>
        <location evidence="1">Membrane</location>
        <topology evidence="1">Multi-pass membrane protein</topology>
    </subcellularLocation>
</comment>
<feature type="compositionally biased region" description="Basic and acidic residues" evidence="9">
    <location>
        <begin position="37"/>
        <end position="75"/>
    </location>
</feature>
<evidence type="ECO:0000256" key="4">
    <source>
        <dbReference type="ARBA" id="ARBA00022692"/>
    </source>
</evidence>
<feature type="transmembrane region" description="Helical" evidence="10">
    <location>
        <begin position="595"/>
        <end position="619"/>
    </location>
</feature>
<feature type="transmembrane region" description="Helical" evidence="10">
    <location>
        <begin position="431"/>
        <end position="453"/>
    </location>
</feature>
<accession>A0ABR3QBW5</accession>
<feature type="transmembrane region" description="Helical" evidence="10">
    <location>
        <begin position="486"/>
        <end position="507"/>
    </location>
</feature>
<dbReference type="EMBL" id="JBBXJM010000002">
    <property type="protein sequence ID" value="KAL1412167.1"/>
    <property type="molecule type" value="Genomic_DNA"/>
</dbReference>
<comment type="caution">
    <text evidence="11">The sequence shown here is derived from an EMBL/GenBank/DDBJ whole genome shotgun (WGS) entry which is preliminary data.</text>
</comment>
<feature type="transmembrane region" description="Helical" evidence="10">
    <location>
        <begin position="127"/>
        <end position="149"/>
    </location>
</feature>
<feature type="transmembrane region" description="Helical" evidence="10">
    <location>
        <begin position="363"/>
        <end position="381"/>
    </location>
</feature>
<dbReference type="Proteomes" id="UP001565368">
    <property type="component" value="Unassembled WGS sequence"/>
</dbReference>
<feature type="transmembrane region" description="Helical" evidence="10">
    <location>
        <begin position="745"/>
        <end position="771"/>
    </location>
</feature>
<dbReference type="Pfam" id="PF03169">
    <property type="entry name" value="OPT"/>
    <property type="match status" value="1"/>
</dbReference>
<feature type="transmembrane region" description="Helical" evidence="10">
    <location>
        <begin position="219"/>
        <end position="238"/>
    </location>
</feature>
<feature type="transmembrane region" description="Helical" evidence="10">
    <location>
        <begin position="513"/>
        <end position="535"/>
    </location>
</feature>
<keyword evidence="5" id="KW-0571">Peptide transport</keyword>
<dbReference type="InterPro" id="IPR004648">
    <property type="entry name" value="Oligpept_transpt"/>
</dbReference>
<evidence type="ECO:0000256" key="7">
    <source>
        <dbReference type="ARBA" id="ARBA00022989"/>
    </source>
</evidence>
<evidence type="ECO:0000256" key="5">
    <source>
        <dbReference type="ARBA" id="ARBA00022856"/>
    </source>
</evidence>
<dbReference type="PANTHER" id="PTHR22601">
    <property type="entry name" value="ISP4 LIKE PROTEIN"/>
    <property type="match status" value="1"/>
</dbReference>
<feature type="transmembrane region" description="Helical" evidence="10">
    <location>
        <begin position="664"/>
        <end position="684"/>
    </location>
</feature>
<feature type="compositionally biased region" description="Basic and acidic residues" evidence="9">
    <location>
        <begin position="12"/>
        <end position="22"/>
    </location>
</feature>
<evidence type="ECO:0000313" key="11">
    <source>
        <dbReference type="EMBL" id="KAL1412167.1"/>
    </source>
</evidence>
<keyword evidence="7 10" id="KW-1133">Transmembrane helix</keyword>
<sequence>MSELHHRHAAHTHPEPAVEERGAAPFPDVPEPPALGYDEKPKASEYAEAEIHDPSAVSSKEKLPHGEEASGSEEHIIRTGADAARYLLSTRDDGDDALTVRSMVLGTAVAAFQATMNQIYLFKPTNVTISGTFIVLIIWFLGRLWALALPRGDRLLARWSERGGAGKKPLWLSAALLLNPGPFTLKEHAVAAITASSASNGAASVSVFTVQKLFYNTGLNAATVILSTLSIGLFGYGLTGILRPMTVWHVESVYWTNIPLVKILQALHWEEVKGSKPLRWFWYCFGGMTVYEFFPAYIIPWLNSVSVPCLASMHATGSRGAILNNVFGGSLNNQGLGILNFSFDWQYLTSTAASMPLKLQANFAAGIVICYIAMLAVYYGNAWGAKSQPFMSTSLRTAEGGRYNSSAVFINGILDEAKLEQVGLPQLSGTYTWALLIGNAAIGALIGHIILFWGPDIVDTVRKLRRNEIDDPHHSIMAERYKEAPWWWYIGILIGAFVLGIIVVTVEHLTLPVWGYIVALLLGAFISPFSTILYARFGNGIATNALMKMVAGVAHPGRPIANLYFSAWSHSVISQSLNLASDLKMGEYLKIPPRVMFLTQVWGTIFGAFINYVVMVSVVNQHRDLLVNSNGNSAWSGQYFQSLDNQATTWALAKYLYSAGKPYVLVPAGLGIGFLICVLHWVIVKIRPAIGRFDLRELNTPQLLVYSGYLGYNQTQTCVIWSTLSIGFFFQYYLRNYRPRFFKDYSYLVMAGFDGGSLMVLFILSFAVFGAGGPQKPFPSWWGNPATGFPDHCPDVSS</sequence>
<keyword evidence="3" id="KW-0813">Transport</keyword>
<organism evidence="11 12">
    <name type="scientific">Vanrija albida</name>
    <dbReference type="NCBI Taxonomy" id="181172"/>
    <lineage>
        <taxon>Eukaryota</taxon>
        <taxon>Fungi</taxon>
        <taxon>Dikarya</taxon>
        <taxon>Basidiomycota</taxon>
        <taxon>Agaricomycotina</taxon>
        <taxon>Tremellomycetes</taxon>
        <taxon>Trichosporonales</taxon>
        <taxon>Trichosporonaceae</taxon>
        <taxon>Vanrija</taxon>
    </lineage>
</organism>
<comment type="similarity">
    <text evidence="2">Belongs to the oligopeptide OPT transporter family.</text>
</comment>
<dbReference type="GeneID" id="95984219"/>
<keyword evidence="4 10" id="KW-0812">Transmembrane</keyword>
<dbReference type="InterPro" id="IPR004813">
    <property type="entry name" value="OPT"/>
</dbReference>